<dbReference type="Pfam" id="PF02517">
    <property type="entry name" value="Rce1-like"/>
    <property type="match status" value="1"/>
</dbReference>
<dbReference type="InterPro" id="IPR003675">
    <property type="entry name" value="Rce1/LyrA-like_dom"/>
</dbReference>
<feature type="transmembrane region" description="Helical" evidence="1">
    <location>
        <begin position="181"/>
        <end position="198"/>
    </location>
</feature>
<feature type="domain" description="CAAX prenyl protease 2/Lysostaphin resistance protein A-like" evidence="2">
    <location>
        <begin position="147"/>
        <end position="238"/>
    </location>
</feature>
<reference evidence="4" key="1">
    <citation type="submission" date="2016-09" db="EMBL/GenBank/DDBJ databases">
        <authorList>
            <person name="Wan X."/>
            <person name="Hou S."/>
        </authorList>
    </citation>
    <scope>NUCLEOTIDE SEQUENCE [LARGE SCALE GENOMIC DNA]</scope>
    <source>
        <strain evidence="4">KH87</strain>
    </source>
</reference>
<evidence type="ECO:0000313" key="4">
    <source>
        <dbReference type="Proteomes" id="UP000242258"/>
    </source>
</evidence>
<dbReference type="RefSeq" id="WP_070048066.1">
    <property type="nucleotide sequence ID" value="NZ_CBCSDO010000001.1"/>
</dbReference>
<evidence type="ECO:0000256" key="1">
    <source>
        <dbReference type="SAM" id="Phobius"/>
    </source>
</evidence>
<dbReference type="GO" id="GO:0080120">
    <property type="term" value="P:CAAX-box protein maturation"/>
    <property type="evidence" value="ECO:0007669"/>
    <property type="project" value="UniProtKB-ARBA"/>
</dbReference>
<feature type="transmembrane region" description="Helical" evidence="1">
    <location>
        <begin position="204"/>
        <end position="221"/>
    </location>
</feature>
<dbReference type="GO" id="GO:0004175">
    <property type="term" value="F:endopeptidase activity"/>
    <property type="evidence" value="ECO:0007669"/>
    <property type="project" value="UniProtKB-ARBA"/>
</dbReference>
<feature type="transmembrane region" description="Helical" evidence="1">
    <location>
        <begin position="17"/>
        <end position="40"/>
    </location>
</feature>
<proteinExistence type="predicted"/>
<gene>
    <name evidence="3" type="ORF">BI198_02135</name>
</gene>
<keyword evidence="1" id="KW-1133">Transmembrane helix</keyword>
<feature type="transmembrane region" description="Helical" evidence="1">
    <location>
        <begin position="226"/>
        <end position="243"/>
    </location>
</feature>
<keyword evidence="1" id="KW-0812">Transmembrane</keyword>
<accession>A0A1E7Q2Y4</accession>
<dbReference type="Proteomes" id="UP000242258">
    <property type="component" value="Unassembled WGS sequence"/>
</dbReference>
<keyword evidence="4" id="KW-1185">Reference proteome</keyword>
<sequence>MNSDVQTKAFLDKYTTLALLIGLIVYPVLYSNDFFSSMLLPFLPDEFTSLLYNNEARAGWWYFIFSNLFYHWTPLLFIWYALAKNNESWSSVGVNWSWFAKHKYWYIGLLVVLVISAFIVPNIYYGSELPARSQAGFIGPISTLERLAAIIVLAFTAAITEEIIFRGFALTRLNRIIKNPWFILPIIAVSFVFIHGEIRSISLTLNYLIFSLIFGATFILLRFKRLEILIVIHFMINASLVFVP</sequence>
<comment type="caution">
    <text evidence="3">The sequence shown here is derived from an EMBL/GenBank/DDBJ whole genome shotgun (WGS) entry which is preliminary data.</text>
</comment>
<evidence type="ECO:0000259" key="2">
    <source>
        <dbReference type="Pfam" id="PF02517"/>
    </source>
</evidence>
<feature type="transmembrane region" description="Helical" evidence="1">
    <location>
        <begin position="104"/>
        <end position="127"/>
    </location>
</feature>
<name>A0A1E7Q2Y4_9GAMM</name>
<dbReference type="EMBL" id="MKEK01000001">
    <property type="protein sequence ID" value="OEY68499.1"/>
    <property type="molecule type" value="Genomic_DNA"/>
</dbReference>
<organism evidence="3 4">
    <name type="scientific">Rheinheimera salexigens</name>
    <dbReference type="NCBI Taxonomy" id="1628148"/>
    <lineage>
        <taxon>Bacteria</taxon>
        <taxon>Pseudomonadati</taxon>
        <taxon>Pseudomonadota</taxon>
        <taxon>Gammaproteobacteria</taxon>
        <taxon>Chromatiales</taxon>
        <taxon>Chromatiaceae</taxon>
        <taxon>Rheinheimera</taxon>
    </lineage>
</organism>
<dbReference type="STRING" id="1628148.BI198_02135"/>
<feature type="transmembrane region" description="Helical" evidence="1">
    <location>
        <begin position="60"/>
        <end position="83"/>
    </location>
</feature>
<dbReference type="OrthoDB" id="9799666at2"/>
<keyword evidence="1" id="KW-0472">Membrane</keyword>
<evidence type="ECO:0000313" key="3">
    <source>
        <dbReference type="EMBL" id="OEY68499.1"/>
    </source>
</evidence>
<feature type="transmembrane region" description="Helical" evidence="1">
    <location>
        <begin position="147"/>
        <end position="169"/>
    </location>
</feature>
<dbReference type="AlphaFoldDB" id="A0A1E7Q2Y4"/>
<protein>
    <recommendedName>
        <fullName evidence="2">CAAX prenyl protease 2/Lysostaphin resistance protein A-like domain-containing protein</fullName>
    </recommendedName>
</protein>